<keyword evidence="1" id="KW-1133">Transmembrane helix</keyword>
<dbReference type="STRING" id="1453498.LG45_11905"/>
<evidence type="ECO:0000313" key="2">
    <source>
        <dbReference type="EMBL" id="KGD67815.1"/>
    </source>
</evidence>
<sequence length="188" mass="21783">MEVYKRIIEIIDANLIYCFPPLILILLLIRLLFKNKFKTKEALNIVRWLIIAYAAITTSFFIIGMVFIPEEFAFTNRATGSYWFASWLMLIAAVVMPFTLLFKKLASKFLYVLLISILLKIGSYFERFVILVTSLHRDYTPQAANSYLPDFAIYITMVFVQGLVLAILLLGIVEISYQMKLRSQRSKV</sequence>
<proteinExistence type="predicted"/>
<comment type="caution">
    <text evidence="2">The sequence shown here is derived from an EMBL/GenBank/DDBJ whole genome shotgun (WGS) entry which is preliminary data.</text>
</comment>
<dbReference type="RefSeq" id="WP_035127352.1">
    <property type="nucleotide sequence ID" value="NZ_JRHH01000004.1"/>
</dbReference>
<keyword evidence="1" id="KW-0472">Membrane</keyword>
<dbReference type="AlphaFoldDB" id="A0A095UZ08"/>
<protein>
    <submittedName>
        <fullName evidence="2">Uncharacterized protein</fullName>
    </submittedName>
</protein>
<feature type="transmembrane region" description="Helical" evidence="1">
    <location>
        <begin position="151"/>
        <end position="177"/>
    </location>
</feature>
<feature type="transmembrane region" description="Helical" evidence="1">
    <location>
        <begin position="109"/>
        <end position="131"/>
    </location>
</feature>
<feature type="transmembrane region" description="Helical" evidence="1">
    <location>
        <begin position="45"/>
        <end position="68"/>
    </location>
</feature>
<gene>
    <name evidence="2" type="ORF">LG45_11905</name>
</gene>
<dbReference type="eggNOG" id="COG5557">
    <property type="taxonomic scope" value="Bacteria"/>
</dbReference>
<reference evidence="2 3" key="1">
    <citation type="submission" date="2014-09" db="EMBL/GenBank/DDBJ databases">
        <title>Whole Genome Shotgun of Flavobacterium aquatile LMG 4008.</title>
        <authorList>
            <person name="Gale A.N."/>
            <person name="Pipes S.E."/>
            <person name="Newman J.D."/>
        </authorList>
    </citation>
    <scope>NUCLEOTIDE SEQUENCE [LARGE SCALE GENOMIC DNA]</scope>
    <source>
        <strain evidence="2 3">LMG 4008</strain>
    </source>
</reference>
<name>A0A095UZ08_9FLAO</name>
<feature type="transmembrane region" description="Helical" evidence="1">
    <location>
        <begin position="14"/>
        <end position="33"/>
    </location>
</feature>
<evidence type="ECO:0000256" key="1">
    <source>
        <dbReference type="SAM" id="Phobius"/>
    </source>
</evidence>
<feature type="transmembrane region" description="Helical" evidence="1">
    <location>
        <begin position="80"/>
        <end position="102"/>
    </location>
</feature>
<evidence type="ECO:0000313" key="3">
    <source>
        <dbReference type="Proteomes" id="UP000029554"/>
    </source>
</evidence>
<dbReference type="OrthoDB" id="1357554at2"/>
<dbReference type="Proteomes" id="UP000029554">
    <property type="component" value="Unassembled WGS sequence"/>
</dbReference>
<keyword evidence="1" id="KW-0812">Transmembrane</keyword>
<keyword evidence="3" id="KW-1185">Reference proteome</keyword>
<accession>A0A095UZ08</accession>
<dbReference type="EMBL" id="JRHH01000004">
    <property type="protein sequence ID" value="KGD67815.1"/>
    <property type="molecule type" value="Genomic_DNA"/>
</dbReference>
<organism evidence="2 3">
    <name type="scientific">Flavobacterium aquatile LMG 4008 = ATCC 11947</name>
    <dbReference type="NCBI Taxonomy" id="1453498"/>
    <lineage>
        <taxon>Bacteria</taxon>
        <taxon>Pseudomonadati</taxon>
        <taxon>Bacteroidota</taxon>
        <taxon>Flavobacteriia</taxon>
        <taxon>Flavobacteriales</taxon>
        <taxon>Flavobacteriaceae</taxon>
        <taxon>Flavobacterium</taxon>
    </lineage>
</organism>